<evidence type="ECO:0000313" key="2">
    <source>
        <dbReference type="EMBL" id="GKV41786.1"/>
    </source>
</evidence>
<organism evidence="2 3">
    <name type="scientific">Rubroshorea leprosula</name>
    <dbReference type="NCBI Taxonomy" id="152421"/>
    <lineage>
        <taxon>Eukaryota</taxon>
        <taxon>Viridiplantae</taxon>
        <taxon>Streptophyta</taxon>
        <taxon>Embryophyta</taxon>
        <taxon>Tracheophyta</taxon>
        <taxon>Spermatophyta</taxon>
        <taxon>Magnoliopsida</taxon>
        <taxon>eudicotyledons</taxon>
        <taxon>Gunneridae</taxon>
        <taxon>Pentapetalae</taxon>
        <taxon>rosids</taxon>
        <taxon>malvids</taxon>
        <taxon>Malvales</taxon>
        <taxon>Dipterocarpaceae</taxon>
        <taxon>Rubroshorea</taxon>
    </lineage>
</organism>
<dbReference type="EMBL" id="BPVZ01000153">
    <property type="protein sequence ID" value="GKV41786.1"/>
    <property type="molecule type" value="Genomic_DNA"/>
</dbReference>
<accession>A0AAV5LYR7</accession>
<evidence type="ECO:0000313" key="3">
    <source>
        <dbReference type="Proteomes" id="UP001054252"/>
    </source>
</evidence>
<sequence>MDISIRWGIEAAVKVPSEGGCFDINTAFHVGMLVVFPGSIMVAVTNFYLPNNALSSNARGRDNPFSKTLQFPYYTSPERFSIISSGSF</sequence>
<keyword evidence="3" id="KW-1185">Reference proteome</keyword>
<keyword evidence="1" id="KW-0472">Membrane</keyword>
<dbReference type="Proteomes" id="UP001054252">
    <property type="component" value="Unassembled WGS sequence"/>
</dbReference>
<gene>
    <name evidence="2" type="ORF">SLEP1_g49278</name>
</gene>
<keyword evidence="1" id="KW-0812">Transmembrane</keyword>
<dbReference type="AlphaFoldDB" id="A0AAV5LYR7"/>
<feature type="transmembrane region" description="Helical" evidence="1">
    <location>
        <begin position="27"/>
        <end position="49"/>
    </location>
</feature>
<evidence type="ECO:0000256" key="1">
    <source>
        <dbReference type="SAM" id="Phobius"/>
    </source>
</evidence>
<protein>
    <submittedName>
        <fullName evidence="2">Uncharacterized protein</fullName>
    </submittedName>
</protein>
<keyword evidence="1" id="KW-1133">Transmembrane helix</keyword>
<proteinExistence type="predicted"/>
<reference evidence="2 3" key="1">
    <citation type="journal article" date="2021" name="Commun. Biol.">
        <title>The genome of Shorea leprosula (Dipterocarpaceae) highlights the ecological relevance of drought in aseasonal tropical rainforests.</title>
        <authorList>
            <person name="Ng K.K.S."/>
            <person name="Kobayashi M.J."/>
            <person name="Fawcett J.A."/>
            <person name="Hatakeyama M."/>
            <person name="Paape T."/>
            <person name="Ng C.H."/>
            <person name="Ang C.C."/>
            <person name="Tnah L.H."/>
            <person name="Lee C.T."/>
            <person name="Nishiyama T."/>
            <person name="Sese J."/>
            <person name="O'Brien M.J."/>
            <person name="Copetti D."/>
            <person name="Mohd Noor M.I."/>
            <person name="Ong R.C."/>
            <person name="Putra M."/>
            <person name="Sireger I.Z."/>
            <person name="Indrioko S."/>
            <person name="Kosugi Y."/>
            <person name="Izuno A."/>
            <person name="Isagi Y."/>
            <person name="Lee S.L."/>
            <person name="Shimizu K.K."/>
        </authorList>
    </citation>
    <scope>NUCLEOTIDE SEQUENCE [LARGE SCALE GENOMIC DNA]</scope>
    <source>
        <strain evidence="2">214</strain>
    </source>
</reference>
<name>A0AAV5LYR7_9ROSI</name>
<comment type="caution">
    <text evidence="2">The sequence shown here is derived from an EMBL/GenBank/DDBJ whole genome shotgun (WGS) entry which is preliminary data.</text>
</comment>